<sequence length="84" mass="8593">MRVLRLLVACLFLAAGALLGALNPQSVTIDFGPASVNAGLGISLLAALLVGVAACGLLLSTLVIVPMKLRLRRLQVDSPAGEKT</sequence>
<protein>
    <submittedName>
        <fullName evidence="7">LapA family protein</fullName>
    </submittedName>
</protein>
<reference evidence="7 8" key="1">
    <citation type="submission" date="2019-07" db="EMBL/GenBank/DDBJ databases">
        <title>Lysobacter weifangensis sp. nov., isolated from bensulfuron-methyl contaminated farmland soil.</title>
        <authorList>
            <person name="Zhao H."/>
        </authorList>
    </citation>
    <scope>NUCLEOTIDE SEQUENCE [LARGE SCALE GENOMIC DNA]</scope>
    <source>
        <strain evidence="7 8">CC-Bw-6</strain>
    </source>
</reference>
<dbReference type="AlphaFoldDB" id="A0A516V355"/>
<evidence type="ECO:0000256" key="5">
    <source>
        <dbReference type="SAM" id="Phobius"/>
    </source>
</evidence>
<keyword evidence="1" id="KW-1003">Cell membrane</keyword>
<feature type="transmembrane region" description="Helical" evidence="5">
    <location>
        <begin position="40"/>
        <end position="65"/>
    </location>
</feature>
<feature type="domain" description="Lipopolysaccharide assembly protein A" evidence="6">
    <location>
        <begin position="22"/>
        <end position="75"/>
    </location>
</feature>
<keyword evidence="3 5" id="KW-1133">Transmembrane helix</keyword>
<organism evidence="7 8">
    <name type="scientific">Pseudoluteimonas lycopersici</name>
    <dbReference type="NCBI Taxonomy" id="1324796"/>
    <lineage>
        <taxon>Bacteria</taxon>
        <taxon>Pseudomonadati</taxon>
        <taxon>Pseudomonadota</taxon>
        <taxon>Gammaproteobacteria</taxon>
        <taxon>Lysobacterales</taxon>
        <taxon>Lysobacteraceae</taxon>
        <taxon>Pseudoluteimonas</taxon>
    </lineage>
</organism>
<dbReference type="GO" id="GO:0005886">
    <property type="term" value="C:plasma membrane"/>
    <property type="evidence" value="ECO:0007669"/>
    <property type="project" value="InterPro"/>
</dbReference>
<evidence type="ECO:0000313" key="8">
    <source>
        <dbReference type="Proteomes" id="UP000315891"/>
    </source>
</evidence>
<proteinExistence type="predicted"/>
<dbReference type="InterPro" id="IPR010445">
    <property type="entry name" value="LapA_dom"/>
</dbReference>
<evidence type="ECO:0000256" key="1">
    <source>
        <dbReference type="ARBA" id="ARBA00022475"/>
    </source>
</evidence>
<dbReference type="Proteomes" id="UP000315891">
    <property type="component" value="Chromosome"/>
</dbReference>
<keyword evidence="2 5" id="KW-0812">Transmembrane</keyword>
<evidence type="ECO:0000256" key="3">
    <source>
        <dbReference type="ARBA" id="ARBA00022989"/>
    </source>
</evidence>
<evidence type="ECO:0000313" key="7">
    <source>
        <dbReference type="EMBL" id="QDQ72937.1"/>
    </source>
</evidence>
<evidence type="ECO:0000256" key="2">
    <source>
        <dbReference type="ARBA" id="ARBA00022692"/>
    </source>
</evidence>
<dbReference type="RefSeq" id="WP_143878451.1">
    <property type="nucleotide sequence ID" value="NZ_BAABLZ010000002.1"/>
</dbReference>
<dbReference type="Pfam" id="PF06305">
    <property type="entry name" value="LapA_dom"/>
    <property type="match status" value="1"/>
</dbReference>
<gene>
    <name evidence="7" type="ORF">FNZ56_03125</name>
</gene>
<dbReference type="EMBL" id="CP041742">
    <property type="protein sequence ID" value="QDQ72937.1"/>
    <property type="molecule type" value="Genomic_DNA"/>
</dbReference>
<keyword evidence="4 5" id="KW-0472">Membrane</keyword>
<keyword evidence="8" id="KW-1185">Reference proteome</keyword>
<name>A0A516V355_9GAMM</name>
<evidence type="ECO:0000256" key="4">
    <source>
        <dbReference type="ARBA" id="ARBA00023136"/>
    </source>
</evidence>
<accession>A0A516V355</accession>
<evidence type="ECO:0000259" key="6">
    <source>
        <dbReference type="Pfam" id="PF06305"/>
    </source>
</evidence>